<evidence type="ECO:0000256" key="1">
    <source>
        <dbReference type="SAM" id="MobiDB-lite"/>
    </source>
</evidence>
<dbReference type="GO" id="GO:0006886">
    <property type="term" value="P:intracellular protein transport"/>
    <property type="evidence" value="ECO:0007669"/>
    <property type="project" value="InterPro"/>
</dbReference>
<dbReference type="Ensembl" id="ENSRFET00010022942.1">
    <property type="protein sequence ID" value="ENSRFEP00010021069.1"/>
    <property type="gene ID" value="ENSRFEG00010014135.1"/>
</dbReference>
<name>A0A671F6B8_RHIFE</name>
<keyword evidence="4" id="KW-1185">Reference proteome</keyword>
<feature type="region of interest" description="Disordered" evidence="1">
    <location>
        <begin position="1"/>
        <end position="103"/>
    </location>
</feature>
<evidence type="ECO:0000313" key="4">
    <source>
        <dbReference type="Proteomes" id="UP000472240"/>
    </source>
</evidence>
<feature type="domain" description="Sorting nexin N-terminal" evidence="2">
    <location>
        <begin position="9"/>
        <end position="75"/>
    </location>
</feature>
<dbReference type="AlphaFoldDB" id="A0A671F6B8"/>
<organism evidence="3 4">
    <name type="scientific">Rhinolophus ferrumequinum</name>
    <name type="common">Greater horseshoe bat</name>
    <dbReference type="NCBI Taxonomy" id="59479"/>
    <lineage>
        <taxon>Eukaryota</taxon>
        <taxon>Metazoa</taxon>
        <taxon>Chordata</taxon>
        <taxon>Craniata</taxon>
        <taxon>Vertebrata</taxon>
        <taxon>Euteleostomi</taxon>
        <taxon>Mammalia</taxon>
        <taxon>Eutheria</taxon>
        <taxon>Laurasiatheria</taxon>
        <taxon>Chiroptera</taxon>
        <taxon>Yinpterochiroptera</taxon>
        <taxon>Rhinolophoidea</taxon>
        <taxon>Rhinolophidae</taxon>
        <taxon>Rhinolophinae</taxon>
        <taxon>Rhinolophus</taxon>
    </lineage>
</organism>
<dbReference type="Proteomes" id="UP000472240">
    <property type="component" value="Chromosome 6"/>
</dbReference>
<dbReference type="InterPro" id="IPR005329">
    <property type="entry name" value="Sorting_nexin_N"/>
</dbReference>
<feature type="compositionally biased region" description="Basic and acidic residues" evidence="1">
    <location>
        <begin position="62"/>
        <end position="85"/>
    </location>
</feature>
<reference evidence="3" key="5">
    <citation type="submission" date="2025-09" db="UniProtKB">
        <authorList>
            <consortium name="Ensembl"/>
        </authorList>
    </citation>
    <scope>IDENTIFICATION</scope>
</reference>
<sequence>FIQEEVSSTEDGKPNNFEEQEEEEDGEDLFTSTVSSLEASSSSPEPSSLLTEDINTNSNSPKPEEVGLDYDRKHPDLLQDPDLRQFLESSELPRTANTMCPRK</sequence>
<dbReference type="InParanoid" id="A0A671F6B8"/>
<reference evidence="4" key="3">
    <citation type="submission" date="2018-12" db="EMBL/GenBank/DDBJ databases">
        <title>G10K-VGP greater horseshoe bat female genome, primary haplotype.</title>
        <authorList>
            <person name="Teeling E."/>
            <person name="Myers G."/>
            <person name="Vernes S."/>
            <person name="Pippel M."/>
            <person name="Winkler S."/>
            <person name="Fedrigo O."/>
            <person name="Rhie A."/>
            <person name="Koren S."/>
            <person name="Phillippy A."/>
            <person name="Lewin H."/>
            <person name="Damas J."/>
            <person name="Howe K."/>
            <person name="Mountcastle J."/>
            <person name="Jarvis E.D."/>
        </authorList>
    </citation>
    <scope>NUCLEOTIDE SEQUENCE [LARGE SCALE GENOMIC DNA]</scope>
</reference>
<reference evidence="3 4" key="2">
    <citation type="journal article" date="2018" name="Annu Rev Anim Biosci">
        <title>Bat Biology, Genomes, and the Bat1K Project: To Generate Chromosome-Level Genomes for All Living Bat Species.</title>
        <authorList>
            <person name="Teeling E.C."/>
            <person name="Vernes S.C."/>
            <person name="Davalos L.M."/>
            <person name="Ray D.A."/>
            <person name="Gilbert M.T.P."/>
            <person name="Myers E."/>
        </authorList>
    </citation>
    <scope>NUCLEOTIDE SEQUENCE</scope>
</reference>
<protein>
    <recommendedName>
        <fullName evidence="2">Sorting nexin N-terminal domain-containing protein</fullName>
    </recommendedName>
</protein>
<reference evidence="3" key="4">
    <citation type="submission" date="2025-08" db="UniProtKB">
        <authorList>
            <consortium name="Ensembl"/>
        </authorList>
    </citation>
    <scope>IDENTIFICATION</scope>
</reference>
<evidence type="ECO:0000259" key="2">
    <source>
        <dbReference type="Pfam" id="PF03700"/>
    </source>
</evidence>
<feature type="compositionally biased region" description="Low complexity" evidence="1">
    <location>
        <begin position="31"/>
        <end position="52"/>
    </location>
</feature>
<evidence type="ECO:0000313" key="3">
    <source>
        <dbReference type="Ensembl" id="ENSRFEP00010021069.1"/>
    </source>
</evidence>
<feature type="compositionally biased region" description="Acidic residues" evidence="1">
    <location>
        <begin position="18"/>
        <end position="28"/>
    </location>
</feature>
<dbReference type="Pfam" id="PF03700">
    <property type="entry name" value="Sorting_nexin"/>
    <property type="match status" value="1"/>
</dbReference>
<reference evidence="3 4" key="1">
    <citation type="journal article" date="2015" name="Annu Rev Anim Biosci">
        <title>The Genome 10K Project: a way forward.</title>
        <authorList>
            <person name="Koepfli K.P."/>
            <person name="Paten B."/>
            <person name="O'Brien S.J."/>
            <person name="Koepfli K.P."/>
            <person name="Paten B."/>
            <person name="Antunes A."/>
            <person name="Belov K."/>
            <person name="Bustamante C."/>
            <person name="Castoe T.A."/>
            <person name="Clawson H."/>
            <person name="Crawford A.J."/>
            <person name="Diekhans M."/>
            <person name="Distel D."/>
            <person name="Durbin R."/>
            <person name="Earl D."/>
            <person name="Fujita M.K."/>
            <person name="Gamble T."/>
            <person name="Georges A."/>
            <person name="Gemmell N."/>
            <person name="Gilbert M.T."/>
            <person name="Graves J.M."/>
            <person name="Green R.E."/>
            <person name="Hickey G."/>
            <person name="Jarvis E.D."/>
            <person name="Johnson W."/>
            <person name="Komissarov A."/>
            <person name="Korf I."/>
            <person name="Kuhn R."/>
            <person name="Larkin D.M."/>
            <person name="Lewin H."/>
            <person name="Lopez J.V."/>
            <person name="Ma J."/>
            <person name="Marques-Bonet T."/>
            <person name="Miller W."/>
            <person name="Murphy R."/>
            <person name="Pevzner P."/>
            <person name="Shapiro B."/>
            <person name="Steiner C."/>
            <person name="Tamazian G."/>
            <person name="Venkatesh B."/>
            <person name="Wang J."/>
            <person name="Wayne R."/>
            <person name="Wiley E."/>
            <person name="Yang H."/>
            <person name="Zhang G."/>
            <person name="Haussler D."/>
            <person name="Ryder O."/>
            <person name="O'Brien S.J."/>
        </authorList>
    </citation>
    <scope>NUCLEOTIDE SEQUENCE</scope>
</reference>
<proteinExistence type="predicted"/>
<accession>A0A671F6B8</accession>